<keyword evidence="3" id="KW-0812">Transmembrane</keyword>
<gene>
    <name evidence="4" type="ORF">ANCCAN_01049</name>
</gene>
<keyword evidence="5" id="KW-1185">Reference proteome</keyword>
<evidence type="ECO:0000256" key="3">
    <source>
        <dbReference type="SAM" id="Phobius"/>
    </source>
</evidence>
<feature type="region of interest" description="Disordered" evidence="2">
    <location>
        <begin position="88"/>
        <end position="123"/>
    </location>
</feature>
<proteinExistence type="predicted"/>
<keyword evidence="1" id="KW-0175">Coiled coil</keyword>
<keyword evidence="3" id="KW-1133">Transmembrane helix</keyword>
<feature type="coiled-coil region" evidence="1">
    <location>
        <begin position="210"/>
        <end position="244"/>
    </location>
</feature>
<accession>A0A368H7T9</accession>
<dbReference type="AlphaFoldDB" id="A0A368H7T9"/>
<organism evidence="4 5">
    <name type="scientific">Ancylostoma caninum</name>
    <name type="common">Dog hookworm</name>
    <dbReference type="NCBI Taxonomy" id="29170"/>
    <lineage>
        <taxon>Eukaryota</taxon>
        <taxon>Metazoa</taxon>
        <taxon>Ecdysozoa</taxon>
        <taxon>Nematoda</taxon>
        <taxon>Chromadorea</taxon>
        <taxon>Rhabditida</taxon>
        <taxon>Rhabditina</taxon>
        <taxon>Rhabditomorpha</taxon>
        <taxon>Strongyloidea</taxon>
        <taxon>Ancylostomatidae</taxon>
        <taxon>Ancylostomatinae</taxon>
        <taxon>Ancylostoma</taxon>
    </lineage>
</organism>
<evidence type="ECO:0000313" key="5">
    <source>
        <dbReference type="Proteomes" id="UP000252519"/>
    </source>
</evidence>
<evidence type="ECO:0000256" key="2">
    <source>
        <dbReference type="SAM" id="MobiDB-lite"/>
    </source>
</evidence>
<dbReference type="Proteomes" id="UP000252519">
    <property type="component" value="Unassembled WGS sequence"/>
</dbReference>
<feature type="transmembrane region" description="Helical" evidence="3">
    <location>
        <begin position="132"/>
        <end position="153"/>
    </location>
</feature>
<sequence length="260" mass="29806">MENAWKQELVDLQRSAPMRRSHSFDELTTYSFTHQENGSGFARHDDTQFHAEGCTTCYPCSMSELNSYDDFWAGEDCYRHVHEAPLQSWSPPKQETEETDIQPQGTPRFPTDRKPDGLEDKPEENIIENGRIVAGILLVGLASVLICSLWSLIRLLPLVAIPALCFYRKNFICEDPSLNNQNLVPKTGNENERGKLLVESMDDITIRERITDLERQNERLVLELEKQRQTTEALLRQLEDFTSRSYGAESRIESDSPQAV</sequence>
<evidence type="ECO:0000313" key="4">
    <source>
        <dbReference type="EMBL" id="RCN52673.1"/>
    </source>
</evidence>
<evidence type="ECO:0000256" key="1">
    <source>
        <dbReference type="SAM" id="Coils"/>
    </source>
</evidence>
<comment type="caution">
    <text evidence="4">The sequence shown here is derived from an EMBL/GenBank/DDBJ whole genome shotgun (WGS) entry which is preliminary data.</text>
</comment>
<dbReference type="EMBL" id="JOJR01000005">
    <property type="protein sequence ID" value="RCN52673.1"/>
    <property type="molecule type" value="Genomic_DNA"/>
</dbReference>
<protein>
    <submittedName>
        <fullName evidence="4">Uncharacterized protein</fullName>
    </submittedName>
</protein>
<name>A0A368H7T9_ANCCA</name>
<feature type="compositionally biased region" description="Basic and acidic residues" evidence="2">
    <location>
        <begin position="110"/>
        <end position="123"/>
    </location>
</feature>
<keyword evidence="3" id="KW-0472">Membrane</keyword>
<reference evidence="4 5" key="1">
    <citation type="submission" date="2014-10" db="EMBL/GenBank/DDBJ databases">
        <title>Draft genome of the hookworm Ancylostoma caninum.</title>
        <authorList>
            <person name="Mitreva M."/>
        </authorList>
    </citation>
    <scope>NUCLEOTIDE SEQUENCE [LARGE SCALE GENOMIC DNA]</scope>
    <source>
        <strain evidence="4 5">Baltimore</strain>
    </source>
</reference>
<dbReference type="OrthoDB" id="5842607at2759"/>